<keyword evidence="2 6" id="KW-0699">rRNA-binding</keyword>
<dbReference type="NCBIfam" id="TIGR00029">
    <property type="entry name" value="S20"/>
    <property type="match status" value="1"/>
</dbReference>
<dbReference type="GO" id="GO:0015935">
    <property type="term" value="C:small ribosomal subunit"/>
    <property type="evidence" value="ECO:0007669"/>
    <property type="project" value="TreeGrafter"/>
</dbReference>
<accession>A0A1G4NUN0</accession>
<gene>
    <name evidence="6 7" type="primary">rps20</name>
    <name evidence="7" type="ORF">J0158_122</name>
</gene>
<organism evidence="7">
    <name type="scientific">Izziella formosana</name>
    <dbReference type="NCBI Taxonomy" id="1653389"/>
    <lineage>
        <taxon>Eukaryota</taxon>
        <taxon>Rhodophyta</taxon>
        <taxon>Florideophyceae</taxon>
        <taxon>Nemaliophycidae</taxon>
        <taxon>Nemaliales</taxon>
        <taxon>Liagoraceae</taxon>
        <taxon>Izziella</taxon>
    </lineage>
</organism>
<comment type="subcellular location">
    <subcellularLocation>
        <location evidence="6">Plastid</location>
        <location evidence="6">Chloroplast</location>
    </subcellularLocation>
</comment>
<dbReference type="SUPFAM" id="SSF46992">
    <property type="entry name" value="Ribosomal protein S20"/>
    <property type="match status" value="1"/>
</dbReference>
<dbReference type="PANTHER" id="PTHR33398:SF1">
    <property type="entry name" value="SMALL RIBOSOMAL SUBUNIT PROTEIN BS20C"/>
    <property type="match status" value="1"/>
</dbReference>
<evidence type="ECO:0000256" key="6">
    <source>
        <dbReference type="HAMAP-Rule" id="MF_00500"/>
    </source>
</evidence>
<reference evidence="7" key="2">
    <citation type="submission" date="2016-10" db="EMBL/GenBank/DDBJ databases">
        <authorList>
            <person name="de Groot N.N."/>
        </authorList>
    </citation>
    <scope>NUCLEOTIDE SEQUENCE</scope>
    <source>
        <strain evidence="7">J.0158</strain>
    </source>
</reference>
<dbReference type="GO" id="GO:0009507">
    <property type="term" value="C:chloroplast"/>
    <property type="evidence" value="ECO:0007669"/>
    <property type="project" value="UniProtKB-SubCell"/>
</dbReference>
<dbReference type="Gene3D" id="1.20.58.110">
    <property type="entry name" value="Ribosomal protein S20"/>
    <property type="match status" value="1"/>
</dbReference>
<dbReference type="EMBL" id="LT622868">
    <property type="protein sequence ID" value="SCW22370.1"/>
    <property type="molecule type" value="Genomic_DNA"/>
</dbReference>
<keyword evidence="4 6" id="KW-0689">Ribosomal protein</keyword>
<proteinExistence type="inferred from homology"/>
<keyword evidence="5 6" id="KW-0687">Ribonucleoprotein</keyword>
<evidence type="ECO:0000256" key="2">
    <source>
        <dbReference type="ARBA" id="ARBA00022730"/>
    </source>
</evidence>
<evidence type="ECO:0000256" key="3">
    <source>
        <dbReference type="ARBA" id="ARBA00022884"/>
    </source>
</evidence>
<dbReference type="GeneID" id="30000638"/>
<evidence type="ECO:0000256" key="4">
    <source>
        <dbReference type="ARBA" id="ARBA00022980"/>
    </source>
</evidence>
<evidence type="ECO:0000313" key="7">
    <source>
        <dbReference type="EMBL" id="SCW22370.1"/>
    </source>
</evidence>
<name>A0A1G4NUN0_9FLOR</name>
<dbReference type="HAMAP" id="MF_00500">
    <property type="entry name" value="Ribosomal_bS20"/>
    <property type="match status" value="1"/>
</dbReference>
<keyword evidence="7" id="KW-0150">Chloroplast</keyword>
<keyword evidence="3 6" id="KW-0694">RNA-binding</keyword>
<dbReference type="InterPro" id="IPR036510">
    <property type="entry name" value="Ribosomal_bS20_sf"/>
</dbReference>
<dbReference type="GO" id="GO:0003735">
    <property type="term" value="F:structural constituent of ribosome"/>
    <property type="evidence" value="ECO:0007669"/>
    <property type="project" value="InterPro"/>
</dbReference>
<comment type="similarity">
    <text evidence="1 6">Belongs to the bacterial ribosomal protein bS20 family.</text>
</comment>
<dbReference type="Pfam" id="PF01649">
    <property type="entry name" value="Ribosomal_S20p"/>
    <property type="match status" value="1"/>
</dbReference>
<reference evidence="7" key="1">
    <citation type="submission" date="2016-10" db="EMBL/GenBank/DDBJ databases">
        <title>Chloroplast genomes as a tool to resolve red algal phylogenies: a case study in the Nemaliales.</title>
        <authorList>
            <person name="Costa J.F."/>
            <person name="Lin S.M."/>
            <person name="Macaya E.C."/>
            <person name="Fernandez-Garcia C."/>
            <person name="Verbruggen H."/>
        </authorList>
    </citation>
    <scope>NUCLEOTIDE SEQUENCE</scope>
    <source>
        <strain evidence="7">J.0158</strain>
    </source>
</reference>
<dbReference type="PANTHER" id="PTHR33398">
    <property type="entry name" value="30S RIBOSOMAL PROTEIN S20"/>
    <property type="match status" value="1"/>
</dbReference>
<dbReference type="RefSeq" id="YP_009314116.1">
    <property type="nucleotide sequence ID" value="NC_031660.1"/>
</dbReference>
<sequence>MAKNASILKSISVASRNRQRNKIYKSVIKSLTKKVLHKLSTVSQPDDTVELEHTASILYSKIDKAVKKGVLHKNNAARKKAFVSKKLKTL</sequence>
<dbReference type="InterPro" id="IPR002583">
    <property type="entry name" value="Ribosomal_bS20"/>
</dbReference>
<geneLocation type="chloroplast" evidence="7"/>
<evidence type="ECO:0000256" key="5">
    <source>
        <dbReference type="ARBA" id="ARBA00023274"/>
    </source>
</evidence>
<dbReference type="GO" id="GO:0005829">
    <property type="term" value="C:cytosol"/>
    <property type="evidence" value="ECO:0007669"/>
    <property type="project" value="TreeGrafter"/>
</dbReference>
<dbReference type="AlphaFoldDB" id="A0A1G4NUN0"/>
<comment type="function">
    <text evidence="6">Binds directly to 16S ribosomal RNA.</text>
</comment>
<evidence type="ECO:0000256" key="1">
    <source>
        <dbReference type="ARBA" id="ARBA00007634"/>
    </source>
</evidence>
<dbReference type="GO" id="GO:0006412">
    <property type="term" value="P:translation"/>
    <property type="evidence" value="ECO:0007669"/>
    <property type="project" value="UniProtKB-UniRule"/>
</dbReference>
<dbReference type="GO" id="GO:0070181">
    <property type="term" value="F:small ribosomal subunit rRNA binding"/>
    <property type="evidence" value="ECO:0007669"/>
    <property type="project" value="TreeGrafter"/>
</dbReference>
<protein>
    <recommendedName>
        <fullName evidence="6">Small ribosomal subunit protein bS20c</fullName>
    </recommendedName>
</protein>
<keyword evidence="7" id="KW-0934">Plastid</keyword>